<protein>
    <recommendedName>
        <fullName evidence="3">LexA repressor DNA-binding domain-containing protein</fullName>
    </recommendedName>
</protein>
<proteinExistence type="predicted"/>
<accession>A0A2W4Z4H6</accession>
<gene>
    <name evidence="1" type="ORF">DI640_01390</name>
</gene>
<dbReference type="EMBL" id="QFMX01000001">
    <property type="protein sequence ID" value="PZO77064.1"/>
    <property type="molecule type" value="Genomic_DNA"/>
</dbReference>
<name>A0A2W4Z4H6_9SPHN</name>
<evidence type="ECO:0000313" key="1">
    <source>
        <dbReference type="EMBL" id="PZO77064.1"/>
    </source>
</evidence>
<sequence length="174" mass="18408">MTAVRKPARPSFAVSVEEFDAWVASAEPKDALIYASGAEIPRAAPAWKHAMSLVDDGMITLTYQRAGDGITEYLAIRLTTADAPAVVSTPVIKVDETNPAELVLREIRRAASFKLPCPSNAVIARRCGLSDAAAASYRIRQLVAAKRITMDSQGPGEPRVATIVGSGKTTAKAG</sequence>
<dbReference type="AlphaFoldDB" id="A0A2W4Z4H6"/>
<reference evidence="1 2" key="1">
    <citation type="submission" date="2017-08" db="EMBL/GenBank/DDBJ databases">
        <title>Infants hospitalized years apart are colonized by the same room-sourced microbial strains.</title>
        <authorList>
            <person name="Brooks B."/>
            <person name="Olm M.R."/>
            <person name="Firek B.A."/>
            <person name="Baker R."/>
            <person name="Thomas B.C."/>
            <person name="Morowitz M.J."/>
            <person name="Banfield J.F."/>
        </authorList>
    </citation>
    <scope>NUCLEOTIDE SEQUENCE [LARGE SCALE GENOMIC DNA]</scope>
    <source>
        <strain evidence="1">S2_018_000_R3_119</strain>
    </source>
</reference>
<evidence type="ECO:0008006" key="3">
    <source>
        <dbReference type="Google" id="ProtNLM"/>
    </source>
</evidence>
<comment type="caution">
    <text evidence="1">The sequence shown here is derived from an EMBL/GenBank/DDBJ whole genome shotgun (WGS) entry which is preliminary data.</text>
</comment>
<dbReference type="Proteomes" id="UP000249555">
    <property type="component" value="Unassembled WGS sequence"/>
</dbReference>
<organism evidence="1 2">
    <name type="scientific">Sphingomonas taxi</name>
    <dbReference type="NCBI Taxonomy" id="1549858"/>
    <lineage>
        <taxon>Bacteria</taxon>
        <taxon>Pseudomonadati</taxon>
        <taxon>Pseudomonadota</taxon>
        <taxon>Alphaproteobacteria</taxon>
        <taxon>Sphingomonadales</taxon>
        <taxon>Sphingomonadaceae</taxon>
        <taxon>Sphingomonas</taxon>
    </lineage>
</organism>
<evidence type="ECO:0000313" key="2">
    <source>
        <dbReference type="Proteomes" id="UP000249555"/>
    </source>
</evidence>